<accession>A0AAV1YEA4</accession>
<dbReference type="EMBL" id="CAXHTB010000023">
    <property type="protein sequence ID" value="CAL0331270.1"/>
    <property type="molecule type" value="Genomic_DNA"/>
</dbReference>
<dbReference type="GO" id="GO:0005975">
    <property type="term" value="P:carbohydrate metabolic process"/>
    <property type="evidence" value="ECO:0007669"/>
    <property type="project" value="InterPro"/>
</dbReference>
<sequence length="317" mass="34410">MAQHRDNDIQGGSIGTILSAPWLLPATNTEKDIVATQRAKDFMIGWFLDPLIFGDYPCSMKSRVGSRLPKFSEAESALVKGSLDFLGISHFTSLYVKDISAKITKILLNDAMTDLDNLKRYPKQSAREKEWLLKCLVGRTVRSVAPSDVLSILKAEGILTVSAHVLGSDLILLSPLDDEVMEEVMKDADDRLSFVFVEEVGSLLELDDLSRTRSSFEFFRMRVRTSVVSTVDKVLVVDIDGIMVNIGVWEEAGGVVAVLGGHGVQKGPSWVLESEYSKAIPDNVAAWLSVAMDSEWRSAEGEGFGGGGGVGSGSHAA</sequence>
<dbReference type="InterPro" id="IPR001360">
    <property type="entry name" value="Glyco_hydro_1"/>
</dbReference>
<dbReference type="PANTHER" id="PTHR10353:SF302">
    <property type="entry name" value="BETA-GLUCOSIDASE 40"/>
    <property type="match status" value="1"/>
</dbReference>
<reference evidence="3 4" key="1">
    <citation type="submission" date="2024-03" db="EMBL/GenBank/DDBJ databases">
        <authorList>
            <person name="Martinez-Hernandez J."/>
        </authorList>
    </citation>
    <scope>NUCLEOTIDE SEQUENCE [LARGE SCALE GENOMIC DNA]</scope>
</reference>
<evidence type="ECO:0000313" key="4">
    <source>
        <dbReference type="Proteomes" id="UP001497480"/>
    </source>
</evidence>
<proteinExistence type="inferred from homology"/>
<comment type="similarity">
    <text evidence="1 2">Belongs to the glycosyl hydrolase 1 family.</text>
</comment>
<name>A0AAV1YEA4_LUPLU</name>
<gene>
    <name evidence="3" type="ORF">LLUT_LOCUS32330</name>
</gene>
<evidence type="ECO:0000313" key="3">
    <source>
        <dbReference type="EMBL" id="CAL0331270.1"/>
    </source>
</evidence>
<evidence type="ECO:0008006" key="5">
    <source>
        <dbReference type="Google" id="ProtNLM"/>
    </source>
</evidence>
<dbReference type="Gene3D" id="3.20.20.80">
    <property type="entry name" value="Glycosidases"/>
    <property type="match status" value="1"/>
</dbReference>
<dbReference type="GO" id="GO:0008422">
    <property type="term" value="F:beta-glucosidase activity"/>
    <property type="evidence" value="ECO:0007669"/>
    <property type="project" value="TreeGrafter"/>
</dbReference>
<dbReference type="Proteomes" id="UP001497480">
    <property type="component" value="Unassembled WGS sequence"/>
</dbReference>
<comment type="caution">
    <text evidence="3">The sequence shown here is derived from an EMBL/GenBank/DDBJ whole genome shotgun (WGS) entry which is preliminary data.</text>
</comment>
<protein>
    <recommendedName>
        <fullName evidence="5">Beta-glucosidase</fullName>
    </recommendedName>
</protein>
<dbReference type="Pfam" id="PF00232">
    <property type="entry name" value="Glyco_hydro_1"/>
    <property type="match status" value="1"/>
</dbReference>
<dbReference type="SUPFAM" id="SSF51445">
    <property type="entry name" value="(Trans)glycosidases"/>
    <property type="match status" value="1"/>
</dbReference>
<dbReference type="InterPro" id="IPR017853">
    <property type="entry name" value="GH"/>
</dbReference>
<evidence type="ECO:0000256" key="2">
    <source>
        <dbReference type="RuleBase" id="RU003690"/>
    </source>
</evidence>
<evidence type="ECO:0000256" key="1">
    <source>
        <dbReference type="ARBA" id="ARBA00010838"/>
    </source>
</evidence>
<dbReference type="AlphaFoldDB" id="A0AAV1YEA4"/>
<keyword evidence="4" id="KW-1185">Reference proteome</keyword>
<dbReference type="PANTHER" id="PTHR10353">
    <property type="entry name" value="GLYCOSYL HYDROLASE"/>
    <property type="match status" value="1"/>
</dbReference>
<organism evidence="3 4">
    <name type="scientific">Lupinus luteus</name>
    <name type="common">European yellow lupine</name>
    <dbReference type="NCBI Taxonomy" id="3873"/>
    <lineage>
        <taxon>Eukaryota</taxon>
        <taxon>Viridiplantae</taxon>
        <taxon>Streptophyta</taxon>
        <taxon>Embryophyta</taxon>
        <taxon>Tracheophyta</taxon>
        <taxon>Spermatophyta</taxon>
        <taxon>Magnoliopsida</taxon>
        <taxon>eudicotyledons</taxon>
        <taxon>Gunneridae</taxon>
        <taxon>Pentapetalae</taxon>
        <taxon>rosids</taxon>
        <taxon>fabids</taxon>
        <taxon>Fabales</taxon>
        <taxon>Fabaceae</taxon>
        <taxon>Papilionoideae</taxon>
        <taxon>50 kb inversion clade</taxon>
        <taxon>genistoids sensu lato</taxon>
        <taxon>core genistoids</taxon>
        <taxon>Genisteae</taxon>
        <taxon>Lupinus</taxon>
    </lineage>
</organism>